<sequence>MSIRAASTGGTRAARALPKRLHGPLQPVAHTM</sequence>
<evidence type="ECO:0000256" key="1">
    <source>
        <dbReference type="SAM" id="MobiDB-lite"/>
    </source>
</evidence>
<protein>
    <submittedName>
        <fullName evidence="2">Uncharacterized protein</fullName>
    </submittedName>
</protein>
<accession>D5HAG7</accession>
<feature type="compositionally biased region" description="Low complexity" evidence="1">
    <location>
        <begin position="1"/>
        <end position="16"/>
    </location>
</feature>
<evidence type="ECO:0000313" key="2">
    <source>
        <dbReference type="EMBL" id="CBH25022.1"/>
    </source>
</evidence>
<name>D5HAG7_SALRM</name>
<dbReference type="KEGG" id="srm:SRM_02101"/>
<reference evidence="2 3" key="1">
    <citation type="journal article" date="2010" name="ISME J.">
        <title>Fine-scale evolution: genomic, phenotypic and ecological differentiation in two coexisting Salinibacter ruber strains.</title>
        <authorList>
            <person name="Pena A."/>
            <person name="Teeling H."/>
            <person name="Huerta-Cepas J."/>
            <person name="Santos F."/>
            <person name="Yarza P."/>
            <person name="Brito-Echeverria J."/>
            <person name="Lucio M."/>
            <person name="Schmitt-Kopplin P."/>
            <person name="Meseguer I."/>
            <person name="Schenowitz C."/>
            <person name="Dossat C."/>
            <person name="Barbe V."/>
            <person name="Dopazo J."/>
            <person name="Rossello-Mora R."/>
            <person name="Schuler M."/>
            <person name="Glockner F.O."/>
            <person name="Amann R."/>
            <person name="Gabaldon T."/>
            <person name="Anton J."/>
        </authorList>
    </citation>
    <scope>NUCLEOTIDE SEQUENCE [LARGE SCALE GENOMIC DNA]</scope>
    <source>
        <strain evidence="2 3">M8</strain>
    </source>
</reference>
<dbReference type="AlphaFoldDB" id="D5HAG7"/>
<gene>
    <name evidence="2" type="ordered locus">SRM_02101</name>
</gene>
<dbReference type="HOGENOM" id="CLU_3391248_0_0_10"/>
<evidence type="ECO:0000313" key="3">
    <source>
        <dbReference type="Proteomes" id="UP000000933"/>
    </source>
</evidence>
<dbReference type="Proteomes" id="UP000000933">
    <property type="component" value="Chromosome"/>
</dbReference>
<dbReference type="EMBL" id="FP565814">
    <property type="protein sequence ID" value="CBH25022.1"/>
    <property type="molecule type" value="Genomic_DNA"/>
</dbReference>
<organism evidence="2 3">
    <name type="scientific">Salinibacter ruber (strain M8)</name>
    <dbReference type="NCBI Taxonomy" id="761659"/>
    <lineage>
        <taxon>Bacteria</taxon>
        <taxon>Pseudomonadati</taxon>
        <taxon>Rhodothermota</taxon>
        <taxon>Rhodothermia</taxon>
        <taxon>Rhodothermales</taxon>
        <taxon>Salinibacteraceae</taxon>
        <taxon>Salinibacter</taxon>
    </lineage>
</organism>
<reference evidence="3" key="2">
    <citation type="submission" date="2010-04" db="EMBL/GenBank/DDBJ databases">
        <title>Genome sequence of Salinibacter ruber M8.</title>
        <authorList>
            <consortium name="Genoscope"/>
        </authorList>
    </citation>
    <scope>NUCLEOTIDE SEQUENCE [LARGE SCALE GENOMIC DNA]</scope>
    <source>
        <strain evidence="3">M8</strain>
    </source>
</reference>
<proteinExistence type="predicted"/>
<feature type="region of interest" description="Disordered" evidence="1">
    <location>
        <begin position="1"/>
        <end position="32"/>
    </location>
</feature>